<evidence type="ECO:0000256" key="7">
    <source>
        <dbReference type="SAM" id="MobiDB-lite"/>
    </source>
</evidence>
<keyword evidence="3" id="KW-0805">Transcription regulation</keyword>
<evidence type="ECO:0000313" key="8">
    <source>
        <dbReference type="EMBL" id="CAI6340456.1"/>
    </source>
</evidence>
<feature type="compositionally biased region" description="Basic and acidic residues" evidence="7">
    <location>
        <begin position="405"/>
        <end position="443"/>
    </location>
</feature>
<dbReference type="GO" id="GO:0001096">
    <property type="term" value="F:TFIIF-class transcription factor complex binding"/>
    <property type="evidence" value="ECO:0007669"/>
    <property type="project" value="TreeGrafter"/>
</dbReference>
<organism evidence="8 9">
    <name type="scientific">Periconia digitata</name>
    <dbReference type="NCBI Taxonomy" id="1303443"/>
    <lineage>
        <taxon>Eukaryota</taxon>
        <taxon>Fungi</taxon>
        <taxon>Dikarya</taxon>
        <taxon>Ascomycota</taxon>
        <taxon>Pezizomycotina</taxon>
        <taxon>Dothideomycetes</taxon>
        <taxon>Pleosporomycetidae</taxon>
        <taxon>Pleosporales</taxon>
        <taxon>Massarineae</taxon>
        <taxon>Periconiaceae</taxon>
        <taxon>Periconia</taxon>
    </lineage>
</organism>
<feature type="compositionally biased region" description="Basic and acidic residues" evidence="7">
    <location>
        <begin position="80"/>
        <end position="90"/>
    </location>
</feature>
<dbReference type="PANTHER" id="PTHR13011:SF0">
    <property type="entry name" value="GENERAL TRANSCRIPTION FACTOR IIF SUBUNIT 1"/>
    <property type="match status" value="1"/>
</dbReference>
<evidence type="ECO:0000256" key="3">
    <source>
        <dbReference type="ARBA" id="ARBA00023015"/>
    </source>
</evidence>
<sequence>MNNQHNFAALPAGSAPNGATPNGAPTANAPPRRRPRAGADPLRAPRRPLKTISRPVTSLVTLNKTKRQYNAPSAIGQNSDKPKTAEEFRNESLSQGARSYPLVVSRKDLVGLRHHVMRLRSRHHINPRDERHFTPPVRLHRRDPRAPPSGAGAHFSEDEDTKEDIEESKERERLEILREERRKVREENQAQIAPTGVKKQQAFQKKTEQKYRPDDTPEARKRSALRYEETLPWHLEDFDNKQTWTGVYESTLSDAHVMLSAQPDSSIKMIPLEKWYRFQAKTKAKSTEDPDLVKHKASTYFRKLEDKARNIKAEEQAKKDRGLTGIRSRIGDGSDNKRLIQEKIENGEYIKPEADGDDIDFNVEEDFADDEEGLNGLFEGEEVDVKEAAEKVKRDQLAAAAFDAQDEKDVDQQEKLEKELQERGRQLEKALRKSLVKREKNIDYEDDGDDNPYESSSDSEESDSEKKAATVEGEDKEKEKETEKEKEREKEKDRPAKLDRATPQPVVKRKRPESPTSREHSVEAKKQKIDVSGRASPAHVSGRASPAHVSGRASPAHVSGRASPVLGPSAPGGFPTALEIYNALPKEGIGMGEFIKMFKSRVGQANTAEFIKSVKVVAKFDMKRRWLTPMKEAPAGP</sequence>
<accession>A0A9W4UQH7</accession>
<feature type="region of interest" description="Disordered" evidence="7">
    <location>
        <begin position="401"/>
        <end position="560"/>
    </location>
</feature>
<evidence type="ECO:0000256" key="1">
    <source>
        <dbReference type="ARBA" id="ARBA00004123"/>
    </source>
</evidence>
<feature type="compositionally biased region" description="Acidic residues" evidence="7">
    <location>
        <begin position="157"/>
        <end position="167"/>
    </location>
</feature>
<dbReference type="Proteomes" id="UP001152607">
    <property type="component" value="Unassembled WGS sequence"/>
</dbReference>
<feature type="compositionally biased region" description="Polar residues" evidence="7">
    <location>
        <begin position="54"/>
        <end position="79"/>
    </location>
</feature>
<keyword evidence="5" id="KW-0804">Transcription</keyword>
<dbReference type="GO" id="GO:0006367">
    <property type="term" value="P:transcription initiation at RNA polymerase II promoter"/>
    <property type="evidence" value="ECO:0007669"/>
    <property type="project" value="InterPro"/>
</dbReference>
<proteinExistence type="inferred from homology"/>
<dbReference type="GO" id="GO:0032968">
    <property type="term" value="P:positive regulation of transcription elongation by RNA polymerase II"/>
    <property type="evidence" value="ECO:0007669"/>
    <property type="project" value="InterPro"/>
</dbReference>
<evidence type="ECO:0000256" key="4">
    <source>
        <dbReference type="ARBA" id="ARBA00023125"/>
    </source>
</evidence>
<dbReference type="GO" id="GO:0016251">
    <property type="term" value="F:RNA polymerase II general transcription initiation factor activity"/>
    <property type="evidence" value="ECO:0007669"/>
    <property type="project" value="TreeGrafter"/>
</dbReference>
<feature type="region of interest" description="Disordered" evidence="7">
    <location>
        <begin position="127"/>
        <end position="170"/>
    </location>
</feature>
<feature type="compositionally biased region" description="Basic and acidic residues" evidence="7">
    <location>
        <begin position="205"/>
        <end position="220"/>
    </location>
</feature>
<dbReference type="PANTHER" id="PTHR13011">
    <property type="entry name" value="TFIIF-ALPHA"/>
    <property type="match status" value="1"/>
</dbReference>
<gene>
    <name evidence="8" type="ORF">PDIGIT_LOCUS13632</name>
</gene>
<dbReference type="EMBL" id="CAOQHR010000010">
    <property type="protein sequence ID" value="CAI6340456.1"/>
    <property type="molecule type" value="Genomic_DNA"/>
</dbReference>
<comment type="subcellular location">
    <subcellularLocation>
        <location evidence="1">Nucleus</location>
    </subcellularLocation>
</comment>
<reference evidence="8" key="1">
    <citation type="submission" date="2023-01" db="EMBL/GenBank/DDBJ databases">
        <authorList>
            <person name="Van Ghelder C."/>
            <person name="Rancurel C."/>
        </authorList>
    </citation>
    <scope>NUCLEOTIDE SEQUENCE</scope>
    <source>
        <strain evidence="8">CNCM I-4278</strain>
    </source>
</reference>
<feature type="compositionally biased region" description="Basic and acidic residues" evidence="7">
    <location>
        <begin position="512"/>
        <end position="531"/>
    </location>
</feature>
<evidence type="ECO:0000313" key="9">
    <source>
        <dbReference type="Proteomes" id="UP001152607"/>
    </source>
</evidence>
<keyword evidence="4" id="KW-0238">DNA-binding</keyword>
<dbReference type="InterPro" id="IPR008851">
    <property type="entry name" value="TFIIF-alpha"/>
</dbReference>
<dbReference type="GO" id="GO:0005674">
    <property type="term" value="C:transcription factor TFIIF complex"/>
    <property type="evidence" value="ECO:0007669"/>
    <property type="project" value="TreeGrafter"/>
</dbReference>
<name>A0A9W4UQH7_9PLEO</name>
<evidence type="ECO:0008006" key="10">
    <source>
        <dbReference type="Google" id="ProtNLM"/>
    </source>
</evidence>
<comment type="caution">
    <text evidence="8">The sequence shown here is derived from an EMBL/GenBank/DDBJ whole genome shotgun (WGS) entry which is preliminary data.</text>
</comment>
<evidence type="ECO:0000256" key="2">
    <source>
        <dbReference type="ARBA" id="ARBA00005249"/>
    </source>
</evidence>
<comment type="similarity">
    <text evidence="2">Belongs to the TFIIF alpha subunit family.</text>
</comment>
<keyword evidence="9" id="KW-1185">Reference proteome</keyword>
<dbReference type="OrthoDB" id="76676at2759"/>
<feature type="compositionally biased region" description="Basic and acidic residues" evidence="7">
    <location>
        <begin position="464"/>
        <end position="500"/>
    </location>
</feature>
<protein>
    <recommendedName>
        <fullName evidence="10">Transcription initiation factor IIF subunit alpha</fullName>
    </recommendedName>
</protein>
<dbReference type="AlphaFoldDB" id="A0A9W4UQH7"/>
<dbReference type="SUPFAM" id="SSF50916">
    <property type="entry name" value="Rap30/74 interaction domains"/>
    <property type="match status" value="1"/>
</dbReference>
<evidence type="ECO:0000256" key="6">
    <source>
        <dbReference type="ARBA" id="ARBA00023242"/>
    </source>
</evidence>
<evidence type="ECO:0000256" key="5">
    <source>
        <dbReference type="ARBA" id="ARBA00023163"/>
    </source>
</evidence>
<keyword evidence="6" id="KW-0539">Nucleus</keyword>
<dbReference type="GO" id="GO:0003677">
    <property type="term" value="F:DNA binding"/>
    <property type="evidence" value="ECO:0007669"/>
    <property type="project" value="UniProtKB-KW"/>
</dbReference>
<dbReference type="InterPro" id="IPR011039">
    <property type="entry name" value="TFIIF_interaction"/>
</dbReference>
<feature type="region of interest" description="Disordered" evidence="7">
    <location>
        <begin position="185"/>
        <end position="220"/>
    </location>
</feature>
<feature type="compositionally biased region" description="Low complexity" evidence="7">
    <location>
        <begin position="11"/>
        <end position="30"/>
    </location>
</feature>
<feature type="compositionally biased region" description="Acidic residues" evidence="7">
    <location>
        <begin position="444"/>
        <end position="463"/>
    </location>
</feature>
<feature type="region of interest" description="Disordered" evidence="7">
    <location>
        <begin position="1"/>
        <end position="92"/>
    </location>
</feature>